<dbReference type="SUPFAM" id="SSF69318">
    <property type="entry name" value="Integrin alpha N-terminal domain"/>
    <property type="match status" value="1"/>
</dbReference>
<evidence type="ECO:0000256" key="5">
    <source>
        <dbReference type="SAM" id="Phobius"/>
    </source>
</evidence>
<sequence>MLLLFLYQSTIITYNYIIEMKFILSFILSLCSVLGFSQTILYQTENTSRTVQDPQTVVLAQGFHASSTVANPFVAKIGPGTGNPGGGPVDSNAGANNPSGTSVPENQKFHDTKGDIEVSGSGQLQFSLPIALPPGVKSVAPQINLVYTSGSGNGIVGYGWNISGVTAIARIGKNIEQDGEPKGIQLDYSDYYSFNGQRLILKSGEYGKNGAEYVTEKYSNIKIKSTGSISGKPWSGPEYWEVTFEDGSQAWYGATASGESNATTPIEYNIVKWKDIKGNYITYTYIQNNNVALISSIIWGANELLNTTHFNEIKFTYEARQLSETFYVNGQHFIQGKLLNNIAVNTNNNLFKKYNINYSIDPSISSYQFVESITEQVDEDQFATPVKFFSSPIAPVADKLELNSNLISQDQKLGDFNGDGRVDLLYYSAGSAGYYECLETDDYGNCQNQGNYIEPTSSGTYIIFNKLDGGFTPVKVSDENLSTGIIVGGILDNDHKLATSQGIITYKETNDPLPSKKLILKAYILKNNILTLVKQKEILTSLYDQTGTYPTNPGLFEGYQEVSTHLGSFKESDINGDKVSELVFSAENRRCTTSFIYNGDVAQIPVQETTCDEYYRNYVIDLFSDAPSSNQLTELNIGKSINNIDLIDIDGDGTTDFIDKGNGYFYILAKGGNLSGGSALVNFNGEKEGLMYGDFNGDGKIDFAVPEKDVEETRNWRLYTNMGNDAFKEQNMPDFATYRKVPYSSNTGKRRQIINFNIVKDVNGDGKDDFISIQSETFRKHDLGANRDSKYSLKTIINNGSDSNGNLVFIQGFEDNIESSSDAHFTPINISARIYNIDRFIMMKHGNTSLFTYDYFNLSQKYAISSILQGNTTTVISYNDLDSGNSNTSNFYQSNNENILYPYANLKNLPSKTVVTQLTQNGKKQDFRYRDLAVHFQGRGILGFTQSARSSWYKEGLENTKIWAGAQIDPINGATPIKEWSIRTSDESKVFPNDISENNTQLLSFKSNVYKIDELLNGQIITNVQNSDKSKIVTAITPVSSLSKDFLTNTITKNTITYGDYYFPVQTVSNINNGYAITTSTLEYTHNPSGSGADYYTGRPKSKIDVVQAYGDTKSAKEEYIYENNLLKTLKSWNRNNTGYLQETYDYDGFGNVTQKITSNSIDSQTQTTIAKYESKGRFVEKKIDNLGLESNITYNNLGQILTQTDPLGNNIKNTYDKWGKLLTSKNNLSGTTTYRYEKDDNYNVIMSQYDPDGNISKKFINKLGQEYKTSTKAFGQGEYISKEIQYDILGRKIKESESYFEGQTADQWNVTEYDDTVFPAKVKMVLFNLKETVATISGTTTTLKEINGYQRTTSKTTDALGNTISTTDKGGTINFSYNAAGEQIQAKYAENVVTTQYDAWGRKSEFNDPSNGTYTYEYNGFGQPKKIISPKGIKEYIYNSLGQLILQKEISTTDGGQATNKTISYTYDNKGRITSKSGTSKGKAYSSNISYDPQGRLLSTSESSNGKYFIQKGVTYDDKARVTSYEKQLYSSGVFTKVQIENIYNTWNGKLYQVKDKTSGKVLWEINQINQKGQVLKAKLGLVDIINDYDMSNGFLKEIKHSSTLKPSLLHIQYQFDAIRNELKSRVTGGDFNISESFDYDDNNRLVNWTNPVTGVKIQDAKLNVYDAKGRILENDQVGKIKFENSNKIYQPTGMTLNAAGTQNYNNDLIQSIAYNENNDPVFIDGEKGDVAFQYGLTGMRQRVSYGGNFDPDQEGKFTKFYSEDGSFEIVKDNITGKEKHLIYIGGTPYESNIIYIKNFEDTNASYKFLHKDYLGSILAISDEAGNKLEQRHFDAWGNFTHLQIGNGSIITDKNIIDTTPLLVERGYTSHEHFPEVGIIHMNGRLYDPLLRRFLNADENIQEPTNTQNYNKYGYVMNNPLMFNDPTGELFGLGEFLTAVIIAAVVGAATYSVGVLISGDYWNIGSFLKATTIGAVSGAITFGIGTAFSTAYETIKATGLAGFLAKTGLSTAQAVVHGFAQGAISLMQGGNSFEQAFASGALGSLGASAFGAVAGNTGVGNILFGALAGGVGSELTGGNFWDGAVIGGIVAGLNHTMHELSSWLDKPKPKKQGATFKIPRKTVNFEVEQGAALFIQKDSKSTLDTDLYTIKGTISLVGNELTISAIGSNINTQINPYFFGEVNIVGSSPYGLSTFNVTMPLYRSYGSRIIESGYKEIGTAKYILPRGTSNVNVRIKAGYTFNLSGYGVGTPFPRTTNYDYSFGSSAGLNQYPIYK</sequence>
<accession>A0ABT2IW86</accession>
<dbReference type="InterPro" id="IPR022385">
    <property type="entry name" value="Rhs_assc_core"/>
</dbReference>
<dbReference type="InterPro" id="IPR003284">
    <property type="entry name" value="Sal_SpvB"/>
</dbReference>
<keyword evidence="3" id="KW-0843">Virulence</keyword>
<dbReference type="InterPro" id="IPR028994">
    <property type="entry name" value="Integrin_alpha_N"/>
</dbReference>
<evidence type="ECO:0008006" key="8">
    <source>
        <dbReference type="Google" id="ProtNLM"/>
    </source>
</evidence>
<protein>
    <recommendedName>
        <fullName evidence="8">RHS repeat-associated core domain-containing protein</fullName>
    </recommendedName>
</protein>
<proteinExistence type="predicted"/>
<organism evidence="6 7">
    <name type="scientific">Chryseobacterium herbae</name>
    <dbReference type="NCBI Taxonomy" id="2976476"/>
    <lineage>
        <taxon>Bacteria</taxon>
        <taxon>Pseudomonadati</taxon>
        <taxon>Bacteroidota</taxon>
        <taxon>Flavobacteriia</taxon>
        <taxon>Flavobacteriales</taxon>
        <taxon>Weeksellaceae</taxon>
        <taxon>Chryseobacterium group</taxon>
        <taxon>Chryseobacterium</taxon>
    </lineage>
</organism>
<name>A0ABT2IW86_9FLAO</name>
<dbReference type="PANTHER" id="PTHR32305">
    <property type="match status" value="1"/>
</dbReference>
<evidence type="ECO:0000256" key="4">
    <source>
        <dbReference type="SAM" id="MobiDB-lite"/>
    </source>
</evidence>
<feature type="compositionally biased region" description="Polar residues" evidence="4">
    <location>
        <begin position="93"/>
        <end position="105"/>
    </location>
</feature>
<dbReference type="EMBL" id="JAOAMU010000004">
    <property type="protein sequence ID" value="MCT2563106.1"/>
    <property type="molecule type" value="Genomic_DNA"/>
</dbReference>
<dbReference type="Pfam" id="PF03534">
    <property type="entry name" value="SpvB"/>
    <property type="match status" value="1"/>
</dbReference>
<evidence type="ECO:0000256" key="1">
    <source>
        <dbReference type="ARBA" id="ARBA00004613"/>
    </source>
</evidence>
<keyword evidence="2" id="KW-0964">Secreted</keyword>
<evidence type="ECO:0000313" key="6">
    <source>
        <dbReference type="EMBL" id="MCT2563106.1"/>
    </source>
</evidence>
<dbReference type="InterPro" id="IPR006530">
    <property type="entry name" value="YD"/>
</dbReference>
<dbReference type="PANTHER" id="PTHR32305:SF15">
    <property type="entry name" value="PROTEIN RHSA-RELATED"/>
    <property type="match status" value="1"/>
</dbReference>
<feature type="region of interest" description="Disordered" evidence="4">
    <location>
        <begin position="80"/>
        <end position="111"/>
    </location>
</feature>
<dbReference type="Gene3D" id="2.180.10.10">
    <property type="entry name" value="RHS repeat-associated core"/>
    <property type="match status" value="2"/>
</dbReference>
<feature type="transmembrane region" description="Helical" evidence="5">
    <location>
        <begin position="1937"/>
        <end position="1959"/>
    </location>
</feature>
<evidence type="ECO:0000256" key="2">
    <source>
        <dbReference type="ARBA" id="ARBA00022525"/>
    </source>
</evidence>
<keyword evidence="5" id="KW-0812">Transmembrane</keyword>
<dbReference type="Proteomes" id="UP001525566">
    <property type="component" value="Unassembled WGS sequence"/>
</dbReference>
<dbReference type="RefSeq" id="WP_259839473.1">
    <property type="nucleotide sequence ID" value="NZ_JAOAMU010000004.1"/>
</dbReference>
<evidence type="ECO:0000313" key="7">
    <source>
        <dbReference type="Proteomes" id="UP001525566"/>
    </source>
</evidence>
<keyword evidence="5" id="KW-0472">Membrane</keyword>
<dbReference type="NCBIfam" id="TIGR01643">
    <property type="entry name" value="YD_repeat_2x"/>
    <property type="match status" value="1"/>
</dbReference>
<comment type="subcellular location">
    <subcellularLocation>
        <location evidence="1">Secreted</location>
    </subcellularLocation>
</comment>
<evidence type="ECO:0000256" key="3">
    <source>
        <dbReference type="ARBA" id="ARBA00023026"/>
    </source>
</evidence>
<feature type="transmembrane region" description="Helical" evidence="5">
    <location>
        <begin position="1971"/>
        <end position="1993"/>
    </location>
</feature>
<dbReference type="NCBIfam" id="TIGR03696">
    <property type="entry name" value="Rhs_assc_core"/>
    <property type="match status" value="1"/>
</dbReference>
<dbReference type="Gene3D" id="2.40.128.340">
    <property type="match status" value="1"/>
</dbReference>
<reference evidence="6 7" key="1">
    <citation type="submission" date="2022-09" db="EMBL/GenBank/DDBJ databases">
        <title>Chryseobacterium oleae sp.nov., isolated from the inter-root soil of Pyrola calliantha H. Andr. in Tibet.</title>
        <authorList>
            <person name="Li Z."/>
        </authorList>
    </citation>
    <scope>NUCLEOTIDE SEQUENCE [LARGE SCALE GENOMIC DNA]</scope>
    <source>
        <strain evidence="7">pc1-10</strain>
    </source>
</reference>
<comment type="caution">
    <text evidence="6">The sequence shown here is derived from an EMBL/GenBank/DDBJ whole genome shotgun (WGS) entry which is preliminary data.</text>
</comment>
<dbReference type="InterPro" id="IPR050708">
    <property type="entry name" value="T6SS_VgrG/RHS"/>
</dbReference>
<keyword evidence="5" id="KW-1133">Transmembrane helix</keyword>
<gene>
    <name evidence="6" type="ORF">N0B48_14530</name>
</gene>
<keyword evidence="7" id="KW-1185">Reference proteome</keyword>